<evidence type="ECO:0000313" key="2">
    <source>
        <dbReference type="Proteomes" id="UP000245626"/>
    </source>
</evidence>
<evidence type="ECO:0000313" key="1">
    <source>
        <dbReference type="EMBL" id="PWN54010.1"/>
    </source>
</evidence>
<gene>
    <name evidence="1" type="ORF">IE53DRAFT_383444</name>
</gene>
<sequence>MSAVPLFLADFHQMWVGSLSLAQWPSESREEGENAWFYFILIGFIFSGIHLEKDASSCRAALQMYSARFSATLYALRMRHIPGLTDQTKQD</sequence>
<dbReference type="Proteomes" id="UP000245626">
    <property type="component" value="Unassembled WGS sequence"/>
</dbReference>
<name>A0ACD0P7F0_9BASI</name>
<proteinExistence type="predicted"/>
<protein>
    <submittedName>
        <fullName evidence="1">Uncharacterized protein</fullName>
    </submittedName>
</protein>
<keyword evidence="2" id="KW-1185">Reference proteome</keyword>
<accession>A0ACD0P7F0</accession>
<reference evidence="1 2" key="1">
    <citation type="journal article" date="2018" name="Mol. Biol. Evol.">
        <title>Broad Genomic Sampling Reveals a Smut Pathogenic Ancestry of the Fungal Clade Ustilaginomycotina.</title>
        <authorList>
            <person name="Kijpornyongpan T."/>
            <person name="Mondo S.J."/>
            <person name="Barry K."/>
            <person name="Sandor L."/>
            <person name="Lee J."/>
            <person name="Lipzen A."/>
            <person name="Pangilinan J."/>
            <person name="LaButti K."/>
            <person name="Hainaut M."/>
            <person name="Henrissat B."/>
            <person name="Grigoriev I.V."/>
            <person name="Spatafora J.W."/>
            <person name="Aime M.C."/>
        </authorList>
    </citation>
    <scope>NUCLEOTIDE SEQUENCE [LARGE SCALE GENOMIC DNA]</scope>
    <source>
        <strain evidence="1 2">SA 807</strain>
    </source>
</reference>
<organism evidence="1 2">
    <name type="scientific">Violaceomyces palustris</name>
    <dbReference type="NCBI Taxonomy" id="1673888"/>
    <lineage>
        <taxon>Eukaryota</taxon>
        <taxon>Fungi</taxon>
        <taxon>Dikarya</taxon>
        <taxon>Basidiomycota</taxon>
        <taxon>Ustilaginomycotina</taxon>
        <taxon>Ustilaginomycetes</taxon>
        <taxon>Violaceomycetales</taxon>
        <taxon>Violaceomycetaceae</taxon>
        <taxon>Violaceomyces</taxon>
    </lineage>
</organism>
<dbReference type="EMBL" id="KZ819700">
    <property type="protein sequence ID" value="PWN54010.1"/>
    <property type="molecule type" value="Genomic_DNA"/>
</dbReference>